<dbReference type="EMBL" id="JACIEJ010000001">
    <property type="protein sequence ID" value="MBB3983802.1"/>
    <property type="molecule type" value="Genomic_DNA"/>
</dbReference>
<evidence type="ECO:0000313" key="1">
    <source>
        <dbReference type="EMBL" id="MBB3983802.1"/>
    </source>
</evidence>
<comment type="caution">
    <text evidence="1">The sequence shown here is derived from an EMBL/GenBank/DDBJ whole genome shotgun (WGS) entry which is preliminary data.</text>
</comment>
<organism evidence="1 2">
    <name type="scientific">Sagittula marina</name>
    <dbReference type="NCBI Taxonomy" id="943940"/>
    <lineage>
        <taxon>Bacteria</taxon>
        <taxon>Pseudomonadati</taxon>
        <taxon>Pseudomonadota</taxon>
        <taxon>Alphaproteobacteria</taxon>
        <taxon>Rhodobacterales</taxon>
        <taxon>Roseobacteraceae</taxon>
        <taxon>Sagittula</taxon>
    </lineage>
</organism>
<protein>
    <recommendedName>
        <fullName evidence="3">Glycine zipper domain-containing protein</fullName>
    </recommendedName>
</protein>
<dbReference type="Proteomes" id="UP000541426">
    <property type="component" value="Unassembled WGS sequence"/>
</dbReference>
<gene>
    <name evidence="1" type="ORF">GGQ68_000113</name>
</gene>
<dbReference type="RefSeq" id="WP_183962416.1">
    <property type="nucleotide sequence ID" value="NZ_BAABBZ010000012.1"/>
</dbReference>
<keyword evidence="2" id="KW-1185">Reference proteome</keyword>
<name>A0A7W6DN39_9RHOB</name>
<evidence type="ECO:0000313" key="2">
    <source>
        <dbReference type="Proteomes" id="UP000541426"/>
    </source>
</evidence>
<dbReference type="PROSITE" id="PS51257">
    <property type="entry name" value="PROKAR_LIPOPROTEIN"/>
    <property type="match status" value="1"/>
</dbReference>
<proteinExistence type="predicted"/>
<accession>A0A7W6DN39</accession>
<reference evidence="1 2" key="1">
    <citation type="submission" date="2020-08" db="EMBL/GenBank/DDBJ databases">
        <title>Genomic Encyclopedia of Type Strains, Phase IV (KMG-IV): sequencing the most valuable type-strain genomes for metagenomic binning, comparative biology and taxonomic classification.</title>
        <authorList>
            <person name="Goeker M."/>
        </authorList>
    </citation>
    <scope>NUCLEOTIDE SEQUENCE [LARGE SCALE GENOMIC DNA]</scope>
    <source>
        <strain evidence="1 2">DSM 102235</strain>
    </source>
</reference>
<dbReference type="AlphaFoldDB" id="A0A7W6DN39"/>
<evidence type="ECO:0008006" key="3">
    <source>
        <dbReference type="Google" id="ProtNLM"/>
    </source>
</evidence>
<sequence>MLRAKIIILSICIMTTAACGQKNHVSRNNSGILSFAAQEVAGPEQAMLAQARALDDMTREMVRSATLKGAATGAAAGCGLALVTASAADGSNCVVGALAGGGVGAVVGNALGRKRVAERVEIVKLSRVTPAISGAQREMAQFNDGLTELLSFQDTALTELKFQRDTGQITPDAYAAQEAQIREVRVDLAHALSLSAEQARATKLALKNAGEQGQTGLDWHIMSAETLEDEASSARSRISLL</sequence>